<reference evidence="1 2" key="1">
    <citation type="submission" date="2020-04" db="EMBL/GenBank/DDBJ databases">
        <authorList>
            <person name="De Canck E."/>
        </authorList>
    </citation>
    <scope>NUCLEOTIDE SEQUENCE [LARGE SCALE GENOMIC DNA]</scope>
    <source>
        <strain evidence="1 2">LMG 29542</strain>
    </source>
</reference>
<dbReference type="RefSeq" id="WP_175226666.1">
    <property type="nucleotide sequence ID" value="NZ_CADIKH010000009.1"/>
</dbReference>
<gene>
    <name evidence="1" type="ORF">LMG29542_02398</name>
</gene>
<protein>
    <submittedName>
        <fullName evidence="1">Uncharacterized protein</fullName>
    </submittedName>
</protein>
<organism evidence="1 2">
    <name type="scientific">Paraburkholderia humisilvae</name>
    <dbReference type="NCBI Taxonomy" id="627669"/>
    <lineage>
        <taxon>Bacteria</taxon>
        <taxon>Pseudomonadati</taxon>
        <taxon>Pseudomonadota</taxon>
        <taxon>Betaproteobacteria</taxon>
        <taxon>Burkholderiales</taxon>
        <taxon>Burkholderiaceae</taxon>
        <taxon>Paraburkholderia</taxon>
    </lineage>
</organism>
<dbReference type="EMBL" id="CADIKH010000009">
    <property type="protein sequence ID" value="CAB3754611.1"/>
    <property type="molecule type" value="Genomic_DNA"/>
</dbReference>
<accession>A0A6J5DN16</accession>
<name>A0A6J5DN16_9BURK</name>
<evidence type="ECO:0000313" key="2">
    <source>
        <dbReference type="Proteomes" id="UP000494363"/>
    </source>
</evidence>
<proteinExistence type="predicted"/>
<evidence type="ECO:0000313" key="1">
    <source>
        <dbReference type="EMBL" id="CAB3754611.1"/>
    </source>
</evidence>
<dbReference type="Proteomes" id="UP000494363">
    <property type="component" value="Unassembled WGS sequence"/>
</dbReference>
<dbReference type="AlphaFoldDB" id="A0A6J5DN16"/>
<keyword evidence="2" id="KW-1185">Reference proteome</keyword>
<sequence>MDLIEVKEGVAGAARPFDTGRCIDLAAVKLAPMNFIDGWREDPDGLMELLQRAVPVYLEADSTRRVVALIGRMMRETPRANLMDLYRTLHAEPEFAAFANAMLHGFVPGRHVG</sequence>